<accession>A0ABS6G2V3</accession>
<keyword evidence="2" id="KW-1185">Reference proteome</keyword>
<organism evidence="1 2">
    <name type="scientific">Alkaliphilus flagellatus</name>
    <dbReference type="NCBI Taxonomy" id="2841507"/>
    <lineage>
        <taxon>Bacteria</taxon>
        <taxon>Bacillati</taxon>
        <taxon>Bacillota</taxon>
        <taxon>Clostridia</taxon>
        <taxon>Peptostreptococcales</taxon>
        <taxon>Natronincolaceae</taxon>
        <taxon>Alkaliphilus</taxon>
    </lineage>
</organism>
<dbReference type="GO" id="GO:0016787">
    <property type="term" value="F:hydrolase activity"/>
    <property type="evidence" value="ECO:0007669"/>
    <property type="project" value="UniProtKB-KW"/>
</dbReference>
<name>A0ABS6G2V3_9FIRM</name>
<comment type="caution">
    <text evidence="1">The sequence shown here is derived from an EMBL/GenBank/DDBJ whole genome shotgun (WGS) entry which is preliminary data.</text>
</comment>
<dbReference type="EC" id="3.1.21.-" evidence="1"/>
<keyword evidence="1" id="KW-0255">Endonuclease</keyword>
<protein>
    <submittedName>
        <fullName evidence="1">AlwI family type II restriction endonuclease</fullName>
        <ecNumber evidence="1">3.1.21.-</ecNumber>
    </submittedName>
</protein>
<keyword evidence="1" id="KW-0378">Hydrolase</keyword>
<dbReference type="EMBL" id="JAHLQK010000004">
    <property type="protein sequence ID" value="MBU5676810.1"/>
    <property type="molecule type" value="Genomic_DNA"/>
</dbReference>
<proteinExistence type="predicted"/>
<keyword evidence="1" id="KW-0540">Nuclease</keyword>
<dbReference type="RefSeq" id="WP_216417054.1">
    <property type="nucleotide sequence ID" value="NZ_JAHLQK010000004.1"/>
</dbReference>
<dbReference type="InterPro" id="IPR018573">
    <property type="entry name" value="Restrct_endonuc_II_AlwI"/>
</dbReference>
<evidence type="ECO:0000313" key="2">
    <source>
        <dbReference type="Proteomes" id="UP000779508"/>
    </source>
</evidence>
<dbReference type="GO" id="GO:0004519">
    <property type="term" value="F:endonuclease activity"/>
    <property type="evidence" value="ECO:0007669"/>
    <property type="project" value="UniProtKB-KW"/>
</dbReference>
<dbReference type="Pfam" id="PF09491">
    <property type="entry name" value="RE_AlwI"/>
    <property type="match status" value="1"/>
</dbReference>
<reference evidence="1 2" key="1">
    <citation type="submission" date="2021-06" db="EMBL/GenBank/DDBJ databases">
        <authorList>
            <person name="Sun Q."/>
            <person name="Li D."/>
        </authorList>
    </citation>
    <scope>NUCLEOTIDE SEQUENCE [LARGE SCALE GENOMIC DNA]</scope>
    <source>
        <strain evidence="1 2">MSJ-5</strain>
    </source>
</reference>
<gene>
    <name evidence="1" type="ORF">KQI88_10305</name>
</gene>
<sequence length="718" mass="85089">MVINSTHYCWVIGNTGFRESALYEKIESYLLILEEFKLKGYKWSDNQREFFDLMNKSGFMENASTSDRNASKAARLKTSPLEKLGLVTVDREITEVGQVILDRAKLRISNKNFSFDEDHFLENDGDIYLKQLLKLQFFANDEQAIHPFILFLKFLDEFKYLSNNEMAYILPLIICEDLIEYGKESIRKYRKDKSQREFNEYEWIKTYLINHKDMLSNVRRIKNYILDNINNIEDYFTDTNEEEIKNVIIHMDDNGKSKEYSLKLYDLFYSMYELWLNIDDTELSKKSIDSIIVAIEKTSSTQEKEWRKVVLGVTNKAVLKSLNNEKYQLLIKHFKSTIYDRNFEKFILNIFDHLWYIKILNNLKDYADHNTRYLKLSNILESAYAEGEKALKISEFYYTLVNKILNDSNINKLFLNLNEYKSYLYNNTYTLPALLEEDMNEIALNIISQIENISDEKVNVEKPEDINYRQWINLLKDKFMQKKVINMIEVTREGILNNEPDNIINCLNFIEKRKDSKLRELIDTEADIPTVFEYLVWKSFLLLGDYTQNPIKFANFSFDNDLKPVQHAGGGMADVIFKFDDHDLILEATLTNEENQRKLEMEPVPRHLAKYRYEISDNSYCIFVAPNIDPNVAVVHRAFKQYPYYVKDKEDREYKPVNNLLILPISINELKSVIKFSINNDILYKKIKENIFMKLLLSETDNGYTWYKDEVVKTINNL</sequence>
<evidence type="ECO:0000313" key="1">
    <source>
        <dbReference type="EMBL" id="MBU5676810.1"/>
    </source>
</evidence>
<dbReference type="Proteomes" id="UP000779508">
    <property type="component" value="Unassembled WGS sequence"/>
</dbReference>